<dbReference type="HAMAP" id="MF_00048">
    <property type="entry name" value="UPF0102"/>
    <property type="match status" value="1"/>
</dbReference>
<dbReference type="InterPro" id="IPR011856">
    <property type="entry name" value="tRNA_endonuc-like_dom_sf"/>
</dbReference>
<dbReference type="Proteomes" id="UP000273143">
    <property type="component" value="Chromosome"/>
</dbReference>
<dbReference type="SUPFAM" id="SSF52980">
    <property type="entry name" value="Restriction endonuclease-like"/>
    <property type="match status" value="1"/>
</dbReference>
<reference evidence="4" key="1">
    <citation type="submission" date="2018-06" db="EMBL/GenBank/DDBJ databases">
        <title>Complete genome of Pseudomonas insecticola strain QZS01.</title>
        <authorList>
            <person name="Wang J."/>
            <person name="Su Q."/>
        </authorList>
    </citation>
    <scope>NUCLEOTIDE SEQUENCE [LARGE SCALE GENOMIC DNA]</scope>
    <source>
        <strain evidence="4">QZS01</strain>
    </source>
</reference>
<organism evidence="3 4">
    <name type="scientific">Entomomonas moraniae</name>
    <dbReference type="NCBI Taxonomy" id="2213226"/>
    <lineage>
        <taxon>Bacteria</taxon>
        <taxon>Pseudomonadati</taxon>
        <taxon>Pseudomonadota</taxon>
        <taxon>Gammaproteobacteria</taxon>
        <taxon>Pseudomonadales</taxon>
        <taxon>Pseudomonadaceae</taxon>
        <taxon>Entomomonas</taxon>
    </lineage>
</organism>
<evidence type="ECO:0000313" key="3">
    <source>
        <dbReference type="EMBL" id="AZS50558.1"/>
    </source>
</evidence>
<dbReference type="AlphaFoldDB" id="A0A3Q9JIV0"/>
<proteinExistence type="inferred from homology"/>
<dbReference type="PANTHER" id="PTHR34039">
    <property type="entry name" value="UPF0102 PROTEIN YRAN"/>
    <property type="match status" value="1"/>
</dbReference>
<dbReference type="NCBIfam" id="TIGR00252">
    <property type="entry name" value="YraN family protein"/>
    <property type="match status" value="1"/>
</dbReference>
<dbReference type="InterPro" id="IPR011335">
    <property type="entry name" value="Restrct_endonuc-II-like"/>
</dbReference>
<sequence>MAKHLNSGKQAEDLALQYLQSQGLKLISRNWFSPFGEIDLIMLNKQILCFIEVRYRKSEQWGSTQETVTHTKRQKLIKTALLFLQKNARFTMSACQFDIVAITGSLDKPNINWLTNAFALS</sequence>
<comment type="similarity">
    <text evidence="1 2">Belongs to the UPF0102 family.</text>
</comment>
<name>A0A3Q9JIV0_9GAMM</name>
<accession>A0A3Q9JIV0</accession>
<dbReference type="Pfam" id="PF02021">
    <property type="entry name" value="UPF0102"/>
    <property type="match status" value="1"/>
</dbReference>
<dbReference type="KEGG" id="emo:DM558_07105"/>
<dbReference type="PANTHER" id="PTHR34039:SF1">
    <property type="entry name" value="UPF0102 PROTEIN YRAN"/>
    <property type="match status" value="1"/>
</dbReference>
<dbReference type="GO" id="GO:0003676">
    <property type="term" value="F:nucleic acid binding"/>
    <property type="evidence" value="ECO:0007669"/>
    <property type="project" value="InterPro"/>
</dbReference>
<dbReference type="NCBIfam" id="NF009150">
    <property type="entry name" value="PRK12497.1-3"/>
    <property type="match status" value="1"/>
</dbReference>
<gene>
    <name evidence="3" type="ORF">DM558_07105</name>
</gene>
<protein>
    <recommendedName>
        <fullName evidence="2">UPF0102 protein DM558_07105</fullName>
    </recommendedName>
</protein>
<keyword evidence="4" id="KW-1185">Reference proteome</keyword>
<evidence type="ECO:0000256" key="2">
    <source>
        <dbReference type="HAMAP-Rule" id="MF_00048"/>
    </source>
</evidence>
<dbReference type="RefSeq" id="WP_127163000.1">
    <property type="nucleotide sequence ID" value="NZ_CP029822.1"/>
</dbReference>
<evidence type="ECO:0000256" key="1">
    <source>
        <dbReference type="ARBA" id="ARBA00006738"/>
    </source>
</evidence>
<dbReference type="InterPro" id="IPR003509">
    <property type="entry name" value="UPF0102_YraN-like"/>
</dbReference>
<dbReference type="EMBL" id="CP029822">
    <property type="protein sequence ID" value="AZS50558.1"/>
    <property type="molecule type" value="Genomic_DNA"/>
</dbReference>
<dbReference type="Gene3D" id="3.40.1350.10">
    <property type="match status" value="1"/>
</dbReference>
<evidence type="ECO:0000313" key="4">
    <source>
        <dbReference type="Proteomes" id="UP000273143"/>
    </source>
</evidence>